<keyword evidence="3" id="KW-1185">Reference proteome</keyword>
<dbReference type="PANTHER" id="PTHR13170">
    <property type="entry name" value="O-GLCNACASE"/>
    <property type="match status" value="1"/>
</dbReference>
<evidence type="ECO:0000313" key="2">
    <source>
        <dbReference type="EMBL" id="MET3614223.1"/>
    </source>
</evidence>
<dbReference type="RefSeq" id="WP_354556731.1">
    <property type="nucleotide sequence ID" value="NZ_JBEPMB010000003.1"/>
</dbReference>
<proteinExistence type="predicted"/>
<dbReference type="Gene3D" id="3.40.630.30">
    <property type="match status" value="1"/>
</dbReference>
<evidence type="ECO:0000313" key="3">
    <source>
        <dbReference type="Proteomes" id="UP001549047"/>
    </source>
</evidence>
<accession>A0ABV2J0U3</accession>
<dbReference type="Proteomes" id="UP001549047">
    <property type="component" value="Unassembled WGS sequence"/>
</dbReference>
<feature type="domain" description="N-acetyltransferase" evidence="1">
    <location>
        <begin position="72"/>
        <end position="207"/>
    </location>
</feature>
<protein>
    <submittedName>
        <fullName evidence="2">Ribosomal protein S18 acetylase RimI-like enzyme</fullName>
    </submittedName>
</protein>
<reference evidence="2 3" key="1">
    <citation type="submission" date="2024-06" db="EMBL/GenBank/DDBJ databases">
        <title>Genomic Encyclopedia of Type Strains, Phase IV (KMG-IV): sequencing the most valuable type-strain genomes for metagenomic binning, comparative biology and taxonomic classification.</title>
        <authorList>
            <person name="Goeker M."/>
        </authorList>
    </citation>
    <scope>NUCLEOTIDE SEQUENCE [LARGE SCALE GENOMIC DNA]</scope>
    <source>
        <strain evidence="2 3">DSM 29780</strain>
    </source>
</reference>
<dbReference type="SUPFAM" id="SSF55729">
    <property type="entry name" value="Acyl-CoA N-acyltransferases (Nat)"/>
    <property type="match status" value="1"/>
</dbReference>
<organism evidence="2 3">
    <name type="scientific">Rhizobium aquaticum</name>
    <dbReference type="NCBI Taxonomy" id="1549636"/>
    <lineage>
        <taxon>Bacteria</taxon>
        <taxon>Pseudomonadati</taxon>
        <taxon>Pseudomonadota</taxon>
        <taxon>Alphaproteobacteria</taxon>
        <taxon>Hyphomicrobiales</taxon>
        <taxon>Rhizobiaceae</taxon>
        <taxon>Rhizobium/Agrobacterium group</taxon>
        <taxon>Rhizobium</taxon>
    </lineage>
</organism>
<dbReference type="InterPro" id="IPR000182">
    <property type="entry name" value="GNAT_dom"/>
</dbReference>
<dbReference type="EMBL" id="JBEPMB010000003">
    <property type="protein sequence ID" value="MET3614223.1"/>
    <property type="molecule type" value="Genomic_DNA"/>
</dbReference>
<dbReference type="PROSITE" id="PS51186">
    <property type="entry name" value="GNAT"/>
    <property type="match status" value="1"/>
</dbReference>
<sequence>MNDLNPLPAVAIRTARPSDEASIMDICLRTADAGKDGTQCYSDPRLPGFVWALPYIRLCPDNAFVLTHGEQVMGYCVAAPDTVAFEECLKKEWWPMLRAELQGFSPGTPHDENVLAYIHNPPGTPSRIADLYPAHLHINVLPELQKGGHGSRLFSRQIQALTTSGVTGVHLGINPRNEGVVAFYRRFGLLEIGRTPSIIMAMRLNHTPACR</sequence>
<dbReference type="Pfam" id="PF00583">
    <property type="entry name" value="Acetyltransf_1"/>
    <property type="match status" value="1"/>
</dbReference>
<name>A0ABV2J0U3_9HYPH</name>
<gene>
    <name evidence="2" type="ORF">ABID16_002560</name>
</gene>
<dbReference type="InterPro" id="IPR051822">
    <property type="entry name" value="Glycosyl_Hydrolase_84"/>
</dbReference>
<comment type="caution">
    <text evidence="2">The sequence shown here is derived from an EMBL/GenBank/DDBJ whole genome shotgun (WGS) entry which is preliminary data.</text>
</comment>
<dbReference type="InterPro" id="IPR016181">
    <property type="entry name" value="Acyl_CoA_acyltransferase"/>
</dbReference>
<evidence type="ECO:0000259" key="1">
    <source>
        <dbReference type="PROSITE" id="PS51186"/>
    </source>
</evidence>
<dbReference type="PANTHER" id="PTHR13170:SF16">
    <property type="entry name" value="PROTEIN O-GLCNACASE"/>
    <property type="match status" value="1"/>
</dbReference>